<dbReference type="eggNOG" id="ENOG502QQ8A">
    <property type="taxonomic scope" value="Eukaryota"/>
</dbReference>
<dbReference type="EMBL" id="GL378329">
    <property type="protein sequence ID" value="EFJ50856.1"/>
    <property type="molecule type" value="Genomic_DNA"/>
</dbReference>
<keyword evidence="3 7" id="KW-0602">Photosynthesis</keyword>
<keyword evidence="7" id="KW-0604">Photosystem II</keyword>
<feature type="binding site" evidence="6">
    <location>
        <position position="97"/>
    </location>
    <ligand>
        <name>chlorophyll a</name>
        <dbReference type="ChEBI" id="CHEBI:58416"/>
        <label>1</label>
    </ligand>
</feature>
<proteinExistence type="inferred from homology"/>
<dbReference type="InterPro" id="IPR001344">
    <property type="entry name" value="Chloro_AB-bd_pln"/>
</dbReference>
<dbReference type="Pfam" id="PF00504">
    <property type="entry name" value="Chloroa_b-bind"/>
    <property type="match status" value="1"/>
</dbReference>
<dbReference type="GO" id="GO:0009522">
    <property type="term" value="C:photosystem I"/>
    <property type="evidence" value="ECO:0007669"/>
    <property type="project" value="UniProtKB-KW"/>
</dbReference>
<dbReference type="OrthoDB" id="423598at2759"/>
<reference evidence="8 9" key="1">
    <citation type="journal article" date="2010" name="Science">
        <title>Genomic analysis of organismal complexity in the multicellular green alga Volvox carteri.</title>
        <authorList>
            <person name="Prochnik S.E."/>
            <person name="Umen J."/>
            <person name="Nedelcu A.M."/>
            <person name="Hallmann A."/>
            <person name="Miller S.M."/>
            <person name="Nishii I."/>
            <person name="Ferris P."/>
            <person name="Kuo A."/>
            <person name="Mitros T."/>
            <person name="Fritz-Laylin L.K."/>
            <person name="Hellsten U."/>
            <person name="Chapman J."/>
            <person name="Simakov O."/>
            <person name="Rensing S.A."/>
            <person name="Terry A."/>
            <person name="Pangilinan J."/>
            <person name="Kapitonov V."/>
            <person name="Jurka J."/>
            <person name="Salamov A."/>
            <person name="Shapiro H."/>
            <person name="Schmutz J."/>
            <person name="Grimwood J."/>
            <person name="Lindquist E."/>
            <person name="Lucas S."/>
            <person name="Grigoriev I.V."/>
            <person name="Schmitt R."/>
            <person name="Kirk D."/>
            <person name="Rokhsar D.S."/>
        </authorList>
    </citation>
    <scope>NUCLEOTIDE SEQUENCE [LARGE SCALE GENOMIC DNA]</scope>
    <source>
        <strain evidence="9">f. Nagariensis / Eve</strain>
    </source>
</reference>
<keyword evidence="2 7" id="KW-0150">Chloroplast</keyword>
<dbReference type="SUPFAM" id="SSF103511">
    <property type="entry name" value="Chlorophyll a-b binding protein"/>
    <property type="match status" value="1"/>
</dbReference>
<name>D8TNJ9_VOLCA</name>
<evidence type="ECO:0000256" key="1">
    <source>
        <dbReference type="ARBA" id="ARBA00022494"/>
    </source>
</evidence>
<keyword evidence="7" id="KW-0603">Photosystem I</keyword>
<keyword evidence="5 7" id="KW-0157">Chromophore</keyword>
<dbReference type="PANTHER" id="PTHR21649">
    <property type="entry name" value="CHLOROPHYLL A/B BINDING PROTEIN"/>
    <property type="match status" value="1"/>
</dbReference>
<evidence type="ECO:0000256" key="4">
    <source>
        <dbReference type="ARBA" id="ARBA00022640"/>
    </source>
</evidence>
<dbReference type="STRING" id="3068.D8TNJ9"/>
<protein>
    <recommendedName>
        <fullName evidence="7">Chlorophyll a-b binding protein, chloroplastic</fullName>
    </recommendedName>
</protein>
<keyword evidence="9" id="KW-1185">Reference proteome</keyword>
<keyword evidence="1 6" id="KW-0148">Chlorophyll</keyword>
<comment type="function">
    <text evidence="7">The light-harvesting complex (LHC) functions as a light receptor, it captures and delivers excitation energy to photosystems with which it is closely associated.</text>
</comment>
<evidence type="ECO:0000313" key="8">
    <source>
        <dbReference type="EMBL" id="EFJ50856.1"/>
    </source>
</evidence>
<dbReference type="GO" id="GO:0009765">
    <property type="term" value="P:photosynthesis, light harvesting"/>
    <property type="evidence" value="ECO:0007669"/>
    <property type="project" value="InterPro"/>
</dbReference>
<feature type="binding site" description="axial binding residue" evidence="6">
    <location>
        <position position="102"/>
    </location>
    <ligand>
        <name>chlorophyll a</name>
        <dbReference type="ChEBI" id="CHEBI:58416"/>
        <label>1</label>
    </ligand>
    <ligandPart>
        <name>Mg</name>
        <dbReference type="ChEBI" id="CHEBI:25107"/>
    </ligandPart>
</feature>
<dbReference type="AlphaFoldDB" id="D8TNJ9"/>
<organism evidence="9">
    <name type="scientific">Volvox carteri f. nagariensis</name>
    <dbReference type="NCBI Taxonomy" id="3068"/>
    <lineage>
        <taxon>Eukaryota</taxon>
        <taxon>Viridiplantae</taxon>
        <taxon>Chlorophyta</taxon>
        <taxon>core chlorophytes</taxon>
        <taxon>Chlorophyceae</taxon>
        <taxon>CS clade</taxon>
        <taxon>Chlamydomonadales</taxon>
        <taxon>Volvocaceae</taxon>
        <taxon>Volvox</taxon>
    </lineage>
</organism>
<dbReference type="Proteomes" id="UP000001058">
    <property type="component" value="Unassembled WGS sequence"/>
</dbReference>
<dbReference type="Gene3D" id="1.10.3460.10">
    <property type="entry name" value="Chlorophyll a/b binding protein domain"/>
    <property type="match status" value="1"/>
</dbReference>
<keyword evidence="4 7" id="KW-0934">Plastid</keyword>
<keyword evidence="7" id="KW-0793">Thylakoid</keyword>
<dbReference type="GO" id="GO:0009523">
    <property type="term" value="C:photosystem II"/>
    <property type="evidence" value="ECO:0007669"/>
    <property type="project" value="UniProtKB-KW"/>
</dbReference>
<evidence type="ECO:0000256" key="3">
    <source>
        <dbReference type="ARBA" id="ARBA00022531"/>
    </source>
</evidence>
<evidence type="ECO:0000256" key="2">
    <source>
        <dbReference type="ARBA" id="ARBA00022528"/>
    </source>
</evidence>
<dbReference type="GeneID" id="9620905"/>
<feature type="binding site" evidence="6">
    <location>
        <position position="114"/>
    </location>
    <ligand>
        <name>chlorophyll a</name>
        <dbReference type="ChEBI" id="CHEBI:58416"/>
        <label>1</label>
    </ligand>
</feature>
<dbReference type="InParanoid" id="D8TNJ9"/>
<comment type="similarity">
    <text evidence="7">Belongs to the light-harvesting chlorophyll a/b-binding (LHC) protein family.</text>
</comment>
<evidence type="ECO:0000256" key="7">
    <source>
        <dbReference type="RuleBase" id="RU363080"/>
    </source>
</evidence>
<dbReference type="RefSeq" id="XP_002947868.1">
    <property type="nucleotide sequence ID" value="XM_002947822.1"/>
</dbReference>
<dbReference type="InterPro" id="IPR022796">
    <property type="entry name" value="Chloroa_b-bind"/>
</dbReference>
<evidence type="ECO:0000256" key="6">
    <source>
        <dbReference type="PIRSR" id="PIRSR601344-1"/>
    </source>
</evidence>
<sequence length="151" mass="16330">MPNYARRCFNWSTTICVQSKGSHPKLTPKPPTYSPLALPPHTPVLFLGLYGRYVGIRSLEPVGVFLPGDQNYPGGGPFDPLNYAADADGFVDQAVREIKNGRLAMVAMLGLFVQAAVTKKGPVENVMEFVSDPAGENIFTNVARLLSGDGY</sequence>
<feature type="binding site" evidence="6">
    <location>
        <position position="100"/>
    </location>
    <ligand>
        <name>chlorophyll a</name>
        <dbReference type="ChEBI" id="CHEBI:58416"/>
        <label>1</label>
    </ligand>
</feature>
<dbReference type="GO" id="GO:0009535">
    <property type="term" value="C:chloroplast thylakoid membrane"/>
    <property type="evidence" value="ECO:0007669"/>
    <property type="project" value="UniProtKB-SubCell"/>
</dbReference>
<accession>D8TNJ9</accession>
<comment type="subcellular location">
    <subcellularLocation>
        <location evidence="7">Plastid</location>
        <location evidence="7">Chloroplast thylakoid membrane</location>
    </subcellularLocation>
</comment>
<dbReference type="KEGG" id="vcn:VOLCADRAFT_57605"/>
<evidence type="ECO:0000256" key="5">
    <source>
        <dbReference type="ARBA" id="ARBA00022991"/>
    </source>
</evidence>
<dbReference type="GO" id="GO:0016168">
    <property type="term" value="F:chlorophyll binding"/>
    <property type="evidence" value="ECO:0007669"/>
    <property type="project" value="UniProtKB-KW"/>
</dbReference>
<evidence type="ECO:0000313" key="9">
    <source>
        <dbReference type="Proteomes" id="UP000001058"/>
    </source>
</evidence>
<gene>
    <name evidence="8" type="ORF">VOLCADRAFT_57605</name>
</gene>